<sequence>MTPTTTPKAPTVRVRDTRDLLSIVPFALGYRPAECLVVVCVRRAGGLGLVARADLADLRRPGERSHVAELVATRAGQDATAAAYVIVYTAADTSPGTPARTAADAFAAALDAVVPERESWVVGRRRYWSLDCADPECCPPDGFPLDALESTEPGAQLVLAGRAPARSRDELYRVSRADEARRGLAGRAASRWARARERDAAPEALTSWRAQSFDAWRLAAERAAGGGEIPAALLGRLAVALEDRTVRDAVLLWLVPGRADLAAAVAAGGEGDCATDAATGEAIAAVVDPACACLPDEEWVAAATAALEAVVAHAARRRTVAPLTLLAFIAWWTGEGSRANYRLAEALAVDPGYRLARLLDAALEAALAPGWVNARCDATSARGGGPDLR</sequence>
<evidence type="ECO:0000313" key="2">
    <source>
        <dbReference type="Proteomes" id="UP000293852"/>
    </source>
</evidence>
<dbReference type="RefSeq" id="WP_165399831.1">
    <property type="nucleotide sequence ID" value="NZ_SGWX01000001.1"/>
</dbReference>
<protein>
    <submittedName>
        <fullName evidence="1">Uncharacterized protein DUF4192</fullName>
    </submittedName>
</protein>
<dbReference type="InterPro" id="IPR025447">
    <property type="entry name" value="DUF4192"/>
</dbReference>
<dbReference type="Pfam" id="PF13830">
    <property type="entry name" value="DUF4192"/>
    <property type="match status" value="2"/>
</dbReference>
<gene>
    <name evidence="1" type="ORF">EV386_0769</name>
</gene>
<proteinExistence type="predicted"/>
<dbReference type="Proteomes" id="UP000293852">
    <property type="component" value="Unassembled WGS sequence"/>
</dbReference>
<evidence type="ECO:0000313" key="1">
    <source>
        <dbReference type="EMBL" id="RZS60511.1"/>
    </source>
</evidence>
<name>A0A4Q7M059_9MICO</name>
<organism evidence="1 2">
    <name type="scientific">Xylanimonas ulmi</name>
    <dbReference type="NCBI Taxonomy" id="228973"/>
    <lineage>
        <taxon>Bacteria</taxon>
        <taxon>Bacillati</taxon>
        <taxon>Actinomycetota</taxon>
        <taxon>Actinomycetes</taxon>
        <taxon>Micrococcales</taxon>
        <taxon>Promicromonosporaceae</taxon>
        <taxon>Xylanimonas</taxon>
    </lineage>
</organism>
<dbReference type="AlphaFoldDB" id="A0A4Q7M059"/>
<accession>A0A4Q7M059</accession>
<dbReference type="EMBL" id="SGWX01000001">
    <property type="protein sequence ID" value="RZS60511.1"/>
    <property type="molecule type" value="Genomic_DNA"/>
</dbReference>
<comment type="caution">
    <text evidence="1">The sequence shown here is derived from an EMBL/GenBank/DDBJ whole genome shotgun (WGS) entry which is preliminary data.</text>
</comment>
<keyword evidence="2" id="KW-1185">Reference proteome</keyword>
<reference evidence="1 2" key="1">
    <citation type="submission" date="2019-02" db="EMBL/GenBank/DDBJ databases">
        <title>Sequencing the genomes of 1000 actinobacteria strains.</title>
        <authorList>
            <person name="Klenk H.-P."/>
        </authorList>
    </citation>
    <scope>NUCLEOTIDE SEQUENCE [LARGE SCALE GENOMIC DNA]</scope>
    <source>
        <strain evidence="1 2">DSM 16932</strain>
    </source>
</reference>